<gene>
    <name evidence="1" type="ORF">FRACYDRAFT_231964</name>
</gene>
<dbReference type="InParanoid" id="A0A1E7FUM7"/>
<organism evidence="1 2">
    <name type="scientific">Fragilariopsis cylindrus CCMP1102</name>
    <dbReference type="NCBI Taxonomy" id="635003"/>
    <lineage>
        <taxon>Eukaryota</taxon>
        <taxon>Sar</taxon>
        <taxon>Stramenopiles</taxon>
        <taxon>Ochrophyta</taxon>
        <taxon>Bacillariophyta</taxon>
        <taxon>Bacillariophyceae</taxon>
        <taxon>Bacillariophycidae</taxon>
        <taxon>Bacillariales</taxon>
        <taxon>Bacillariaceae</taxon>
        <taxon>Fragilariopsis</taxon>
    </lineage>
</organism>
<accession>A0A1E7FUM7</accession>
<dbReference type="EMBL" id="KV784353">
    <property type="protein sequence ID" value="OEU21817.1"/>
    <property type="molecule type" value="Genomic_DNA"/>
</dbReference>
<sequence>MTVDPKEHAASLQKRIIHLSALFQLLWHLTVTRRNWFSDDDELPRVAILRNNGSITTTAAVLRQLSAWMYVSLILAQMILIVTARETTKSSLGIKLALATVLTYLIQTTLGDATQIQPPVIHGLALLMCDDVLGAQIVLSGTWMWAGLHKINPRFLLEPIALVDAVFLWVLPAEFVSRHRVGMHGMVAVAEALAGAILLFTTAKRQHAYSGLCTNIGLASGVNALHHFGTVGADEMELLRHWMEHELHATFGWLDPYLGNAVYSSNNPTLEMELPDIKTDRVKSLYNSWRFFVGEDYEELPRYMILPARSHDGRYIYRIDLQALYMLVKDGSVGYPAAWCQQRFVEALCEQLDFPVDAEFRLTHHYTGKILFKGLLDIMRGADGVQLKPVTMLRQSCKSSWLPVDQGDQSNKVTADFSLSSSMTDHFDDIELHWLRGNLDPVADAAGLTRWHAKLVFQEILGAKFVASTYIGHYFVATTVQDGHPCVLDVFVMTHEPRQQHFILDKISSRAIPGIKSCVVDFSAIPFQSVQTIQETQDEIHDEL</sequence>
<evidence type="ECO:0000313" key="2">
    <source>
        <dbReference type="Proteomes" id="UP000095751"/>
    </source>
</evidence>
<dbReference type="Proteomes" id="UP000095751">
    <property type="component" value="Unassembled WGS sequence"/>
</dbReference>
<protein>
    <submittedName>
        <fullName evidence="1">Uncharacterized protein</fullName>
    </submittedName>
</protein>
<evidence type="ECO:0000313" key="1">
    <source>
        <dbReference type="EMBL" id="OEU21817.1"/>
    </source>
</evidence>
<dbReference type="AlphaFoldDB" id="A0A1E7FUM7"/>
<keyword evidence="2" id="KW-1185">Reference proteome</keyword>
<name>A0A1E7FUM7_9STRA</name>
<proteinExistence type="predicted"/>
<dbReference type="KEGG" id="fcy:FRACYDRAFT_231964"/>
<reference evidence="1 2" key="1">
    <citation type="submission" date="2016-09" db="EMBL/GenBank/DDBJ databases">
        <title>Extensive genetic diversity and differential bi-allelic expression allows diatom success in the polar Southern Ocean.</title>
        <authorList>
            <consortium name="DOE Joint Genome Institute"/>
            <person name="Mock T."/>
            <person name="Otillar R.P."/>
            <person name="Strauss J."/>
            <person name="Dupont C."/>
            <person name="Frickenhaus S."/>
            <person name="Maumus F."/>
            <person name="Mcmullan M."/>
            <person name="Sanges R."/>
            <person name="Schmutz J."/>
            <person name="Toseland A."/>
            <person name="Valas R."/>
            <person name="Veluchamy A."/>
            <person name="Ward B.J."/>
            <person name="Allen A."/>
            <person name="Barry K."/>
            <person name="Falciatore A."/>
            <person name="Ferrante M."/>
            <person name="Fortunato A.E."/>
            <person name="Gloeckner G."/>
            <person name="Gruber A."/>
            <person name="Hipkin R."/>
            <person name="Janech M."/>
            <person name="Kroth P."/>
            <person name="Leese F."/>
            <person name="Lindquist E."/>
            <person name="Lyon B.R."/>
            <person name="Martin J."/>
            <person name="Mayer C."/>
            <person name="Parker M."/>
            <person name="Quesneville H."/>
            <person name="Raymond J."/>
            <person name="Uhlig C."/>
            <person name="Valentin K.U."/>
            <person name="Worden A.Z."/>
            <person name="Armbrust E.V."/>
            <person name="Bowler C."/>
            <person name="Green B."/>
            <person name="Moulton V."/>
            <person name="Van Oosterhout C."/>
            <person name="Grigoriev I."/>
        </authorList>
    </citation>
    <scope>NUCLEOTIDE SEQUENCE [LARGE SCALE GENOMIC DNA]</scope>
    <source>
        <strain evidence="1 2">CCMP1102</strain>
    </source>
</reference>